<sequence>MGPEAAHGVPMKEETVRGSERGHGSESGGARIDGGERMTDRLAGLRHGVGGRQVSRSRIWVDPRFLVGLMLVVASILGVWWLVTTSSRTTPVYAASETLTPGTRLDRSSLQVIDARLGSVEGGYLGAGAAPPPGIVVTRTIAAGELVPLDALGEASAVGVTTLVVEPAGRLGADILPGTVVDLWAAAPDGDGYGVPEVLVSAATVVRVGEDEGLLSGRGSVTLELAVPRSAVATVLSATAAAHLLSVVPTEPGER</sequence>
<keyword evidence="2" id="KW-1133">Transmembrane helix</keyword>
<evidence type="ECO:0008006" key="5">
    <source>
        <dbReference type="Google" id="ProtNLM"/>
    </source>
</evidence>
<proteinExistence type="predicted"/>
<dbReference type="Proteomes" id="UP000266915">
    <property type="component" value="Unassembled WGS sequence"/>
</dbReference>
<protein>
    <recommendedName>
        <fullName evidence="5">SAF domain-containing protein</fullName>
    </recommendedName>
</protein>
<dbReference type="EMBL" id="RKHL01000001">
    <property type="protein sequence ID" value="ROR82386.1"/>
    <property type="molecule type" value="Genomic_DNA"/>
</dbReference>
<feature type="compositionally biased region" description="Basic and acidic residues" evidence="1">
    <location>
        <begin position="10"/>
        <end position="24"/>
    </location>
</feature>
<evidence type="ECO:0000256" key="2">
    <source>
        <dbReference type="SAM" id="Phobius"/>
    </source>
</evidence>
<reference evidence="3 4" key="1">
    <citation type="submission" date="2018-11" db="EMBL/GenBank/DDBJ databases">
        <title>Sequencing the genomes of 1000 actinobacteria strains.</title>
        <authorList>
            <person name="Klenk H.-P."/>
        </authorList>
    </citation>
    <scope>NUCLEOTIDE SEQUENCE [LARGE SCALE GENOMIC DNA]</scope>
    <source>
        <strain evidence="3 4">DSM 14012</strain>
    </source>
</reference>
<dbReference type="AlphaFoldDB" id="A0A3N2C4G3"/>
<keyword evidence="4" id="KW-1185">Reference proteome</keyword>
<accession>A0A3N2C4G3</accession>
<name>A0A3N2C4G3_9MICO</name>
<evidence type="ECO:0000313" key="4">
    <source>
        <dbReference type="Proteomes" id="UP000266915"/>
    </source>
</evidence>
<gene>
    <name evidence="3" type="ORF">EDD42_2476</name>
</gene>
<comment type="caution">
    <text evidence="3">The sequence shown here is derived from an EMBL/GenBank/DDBJ whole genome shotgun (WGS) entry which is preliminary data.</text>
</comment>
<keyword evidence="2" id="KW-0812">Transmembrane</keyword>
<evidence type="ECO:0000256" key="1">
    <source>
        <dbReference type="SAM" id="MobiDB-lite"/>
    </source>
</evidence>
<feature type="region of interest" description="Disordered" evidence="1">
    <location>
        <begin position="1"/>
        <end position="37"/>
    </location>
</feature>
<organism evidence="3 4">
    <name type="scientific">Plantibacter flavus</name>
    <dbReference type="NCBI Taxonomy" id="150123"/>
    <lineage>
        <taxon>Bacteria</taxon>
        <taxon>Bacillati</taxon>
        <taxon>Actinomycetota</taxon>
        <taxon>Actinomycetes</taxon>
        <taxon>Micrococcales</taxon>
        <taxon>Microbacteriaceae</taxon>
        <taxon>Plantibacter</taxon>
    </lineage>
</organism>
<keyword evidence="2" id="KW-0472">Membrane</keyword>
<evidence type="ECO:0000313" key="3">
    <source>
        <dbReference type="EMBL" id="ROR82386.1"/>
    </source>
</evidence>
<feature type="transmembrane region" description="Helical" evidence="2">
    <location>
        <begin position="65"/>
        <end position="83"/>
    </location>
</feature>